<proteinExistence type="predicted"/>
<feature type="transmembrane region" description="Helical" evidence="1">
    <location>
        <begin position="106"/>
        <end position="127"/>
    </location>
</feature>
<feature type="domain" description="DUF4126" evidence="2">
    <location>
        <begin position="12"/>
        <end position="152"/>
    </location>
</feature>
<dbReference type="Pfam" id="PF13548">
    <property type="entry name" value="DUF4126"/>
    <property type="match status" value="1"/>
</dbReference>
<reference evidence="3" key="2">
    <citation type="submission" date="2020-09" db="EMBL/GenBank/DDBJ databases">
        <authorList>
            <person name="Sun Q."/>
            <person name="Sedlacek I."/>
        </authorList>
    </citation>
    <scope>NUCLEOTIDE SEQUENCE</scope>
    <source>
        <strain evidence="3">CCM 8711</strain>
    </source>
</reference>
<organism evidence="3 4">
    <name type="scientific">Mucilaginibacter galii</name>
    <dbReference type="NCBI Taxonomy" id="2005073"/>
    <lineage>
        <taxon>Bacteria</taxon>
        <taxon>Pseudomonadati</taxon>
        <taxon>Bacteroidota</taxon>
        <taxon>Sphingobacteriia</taxon>
        <taxon>Sphingobacteriales</taxon>
        <taxon>Sphingobacteriaceae</taxon>
        <taxon>Mucilaginibacter</taxon>
    </lineage>
</organism>
<keyword evidence="1" id="KW-1133">Transmembrane helix</keyword>
<protein>
    <recommendedName>
        <fullName evidence="2">DUF4126 domain-containing protein</fullName>
    </recommendedName>
</protein>
<evidence type="ECO:0000313" key="4">
    <source>
        <dbReference type="Proteomes" id="UP000662074"/>
    </source>
</evidence>
<keyword evidence="1" id="KW-0472">Membrane</keyword>
<dbReference type="RefSeq" id="WP_188416054.1">
    <property type="nucleotide sequence ID" value="NZ_BMDO01000004.1"/>
</dbReference>
<comment type="caution">
    <text evidence="3">The sequence shown here is derived from an EMBL/GenBank/DDBJ whole genome shotgun (WGS) entry which is preliminary data.</text>
</comment>
<keyword evidence="1" id="KW-0812">Transmembrane</keyword>
<dbReference type="EMBL" id="BMDO01000004">
    <property type="protein sequence ID" value="GGI50682.1"/>
    <property type="molecule type" value="Genomic_DNA"/>
</dbReference>
<evidence type="ECO:0000259" key="2">
    <source>
        <dbReference type="Pfam" id="PF13548"/>
    </source>
</evidence>
<dbReference type="InterPro" id="IPR025196">
    <property type="entry name" value="DUF4126"/>
</dbReference>
<gene>
    <name evidence="3" type="ORF">GCM10011425_18940</name>
</gene>
<evidence type="ECO:0000256" key="1">
    <source>
        <dbReference type="SAM" id="Phobius"/>
    </source>
</evidence>
<evidence type="ECO:0000313" key="3">
    <source>
        <dbReference type="EMBL" id="GGI50682.1"/>
    </source>
</evidence>
<reference evidence="3" key="1">
    <citation type="journal article" date="2014" name="Int. J. Syst. Evol. Microbiol.">
        <title>Complete genome sequence of Corynebacterium casei LMG S-19264T (=DSM 44701T), isolated from a smear-ripened cheese.</title>
        <authorList>
            <consortium name="US DOE Joint Genome Institute (JGI-PGF)"/>
            <person name="Walter F."/>
            <person name="Albersmeier A."/>
            <person name="Kalinowski J."/>
            <person name="Ruckert C."/>
        </authorList>
    </citation>
    <scope>NUCLEOTIDE SEQUENCE</scope>
    <source>
        <strain evidence="3">CCM 8711</strain>
    </source>
</reference>
<accession>A0A917J9N6</accession>
<dbReference type="AlphaFoldDB" id="A0A917J9N6"/>
<keyword evidence="4" id="KW-1185">Reference proteome</keyword>
<name>A0A917J9N6_9SPHI</name>
<dbReference type="Proteomes" id="UP000662074">
    <property type="component" value="Unassembled WGS sequence"/>
</dbReference>
<sequence>MKLKISNPFWQAISLGTIAGLRSMSAPALTSHILSHHQSKGLSHTPLSFMQNDKAALAFKLMALAEFAGDKLPSTPNRIAFPAITTRFLSGALAGASIYKAKGHKAYIGAILGGSAAILSTFGSFYLRKATVKGTKIFDPIIGGIEDALVVGAGAGLAKAA</sequence>